<organism evidence="1 2">
    <name type="scientific">Angomonas deanei</name>
    <dbReference type="NCBI Taxonomy" id="59799"/>
    <lineage>
        <taxon>Eukaryota</taxon>
        <taxon>Discoba</taxon>
        <taxon>Euglenozoa</taxon>
        <taxon>Kinetoplastea</taxon>
        <taxon>Metakinetoplastina</taxon>
        <taxon>Trypanosomatida</taxon>
        <taxon>Trypanosomatidae</taxon>
        <taxon>Strigomonadinae</taxon>
        <taxon>Angomonas</taxon>
    </lineage>
</organism>
<keyword evidence="2" id="KW-1185">Reference proteome</keyword>
<proteinExistence type="predicted"/>
<evidence type="ECO:0000313" key="2">
    <source>
        <dbReference type="Proteomes" id="UP000515908"/>
    </source>
</evidence>
<gene>
    <name evidence="1" type="ORF">ADEAN_000016900</name>
</gene>
<protein>
    <submittedName>
        <fullName evidence="1">Uncharacterized protein</fullName>
    </submittedName>
</protein>
<dbReference type="VEuPathDB" id="TriTrypDB:ADEAN_000016900"/>
<evidence type="ECO:0000313" key="1">
    <source>
        <dbReference type="EMBL" id="CAD2212757.1"/>
    </source>
</evidence>
<name>A0A7G2C215_9TRYP</name>
<accession>A0A7G2C215</accession>
<dbReference type="Proteomes" id="UP000515908">
    <property type="component" value="Chromosome 01"/>
</dbReference>
<dbReference type="AlphaFoldDB" id="A0A7G2C215"/>
<sequence length="78" mass="8783">MNPNLYDALDSEEEKSIGELARFNAEAEREQQEVYSQFTTRSRLFWDSTAITRRGYGLESSIFVVHVPDALGGVGVVQ</sequence>
<reference evidence="1 2" key="1">
    <citation type="submission" date="2020-08" db="EMBL/GenBank/DDBJ databases">
        <authorList>
            <person name="Newling K."/>
            <person name="Davey J."/>
            <person name="Forrester S."/>
        </authorList>
    </citation>
    <scope>NUCLEOTIDE SEQUENCE [LARGE SCALE GENOMIC DNA]</scope>
    <source>
        <strain evidence="2">Crithidia deanei Carvalho (ATCC PRA-265)</strain>
    </source>
</reference>
<dbReference type="EMBL" id="LR877145">
    <property type="protein sequence ID" value="CAD2212757.1"/>
    <property type="molecule type" value="Genomic_DNA"/>
</dbReference>